<dbReference type="AlphaFoldDB" id="A0AAD6PVY7"/>
<comment type="caution">
    <text evidence="1">The sequence shown here is derived from an EMBL/GenBank/DDBJ whole genome shotgun (WGS) entry which is preliminary data.</text>
</comment>
<evidence type="ECO:0000313" key="1">
    <source>
        <dbReference type="EMBL" id="KAJ6968003.1"/>
    </source>
</evidence>
<sequence length="62" mass="6892">MEMKGGDDNLKGRFGRHSQNIQWIEFPASKGRPLQGCVLFELSGQKWVHGHVMFTRCGGGAC</sequence>
<evidence type="ECO:0000313" key="2">
    <source>
        <dbReference type="Proteomes" id="UP001164929"/>
    </source>
</evidence>
<keyword evidence="2" id="KW-1185">Reference proteome</keyword>
<organism evidence="1 2">
    <name type="scientific">Populus alba x Populus x berolinensis</name>
    <dbReference type="NCBI Taxonomy" id="444605"/>
    <lineage>
        <taxon>Eukaryota</taxon>
        <taxon>Viridiplantae</taxon>
        <taxon>Streptophyta</taxon>
        <taxon>Embryophyta</taxon>
        <taxon>Tracheophyta</taxon>
        <taxon>Spermatophyta</taxon>
        <taxon>Magnoliopsida</taxon>
        <taxon>eudicotyledons</taxon>
        <taxon>Gunneridae</taxon>
        <taxon>Pentapetalae</taxon>
        <taxon>rosids</taxon>
        <taxon>fabids</taxon>
        <taxon>Malpighiales</taxon>
        <taxon>Salicaceae</taxon>
        <taxon>Saliceae</taxon>
        <taxon>Populus</taxon>
    </lineage>
</organism>
<reference evidence="1 2" key="1">
    <citation type="journal article" date="2023" name="Mol. Ecol. Resour.">
        <title>Chromosome-level genome assembly of a triploid poplar Populus alba 'Berolinensis'.</title>
        <authorList>
            <person name="Chen S."/>
            <person name="Yu Y."/>
            <person name="Wang X."/>
            <person name="Wang S."/>
            <person name="Zhang T."/>
            <person name="Zhou Y."/>
            <person name="He R."/>
            <person name="Meng N."/>
            <person name="Wang Y."/>
            <person name="Liu W."/>
            <person name="Liu Z."/>
            <person name="Liu J."/>
            <person name="Guo Q."/>
            <person name="Huang H."/>
            <person name="Sederoff R.R."/>
            <person name="Wang G."/>
            <person name="Qu G."/>
            <person name="Chen S."/>
        </authorList>
    </citation>
    <scope>NUCLEOTIDE SEQUENCE [LARGE SCALE GENOMIC DNA]</scope>
    <source>
        <strain evidence="1">SC-2020</strain>
    </source>
</reference>
<name>A0AAD6PVY7_9ROSI</name>
<accession>A0AAD6PVY7</accession>
<gene>
    <name evidence="1" type="ORF">NC653_036061</name>
</gene>
<protein>
    <submittedName>
        <fullName evidence="1">Uncharacterized protein</fullName>
    </submittedName>
</protein>
<dbReference type="Proteomes" id="UP001164929">
    <property type="component" value="Chromosome 16"/>
</dbReference>
<proteinExistence type="predicted"/>
<dbReference type="EMBL" id="JAQIZT010000016">
    <property type="protein sequence ID" value="KAJ6968003.1"/>
    <property type="molecule type" value="Genomic_DNA"/>
</dbReference>